<dbReference type="Gene3D" id="1.25.40.180">
    <property type="match status" value="1"/>
</dbReference>
<dbReference type="AlphaFoldDB" id="A0AAJ6VFR5"/>
<dbReference type="FunFam" id="1.25.40.180:FF:000004">
    <property type="entry name" value="pre-mRNA-splicing factor CWC22 homolog"/>
    <property type="match status" value="1"/>
</dbReference>
<dbReference type="GO" id="GO:0003723">
    <property type="term" value="F:RNA binding"/>
    <property type="evidence" value="ECO:0007669"/>
    <property type="project" value="InterPro"/>
</dbReference>
<dbReference type="GO" id="GO:0071013">
    <property type="term" value="C:catalytic step 2 spliceosome"/>
    <property type="evidence" value="ECO:0007669"/>
    <property type="project" value="TreeGrafter"/>
</dbReference>
<evidence type="ECO:0000259" key="8">
    <source>
        <dbReference type="PROSITE" id="PS51366"/>
    </source>
</evidence>
<dbReference type="InterPro" id="IPR003891">
    <property type="entry name" value="Initiation_fac_eIF4g_MI"/>
</dbReference>
<dbReference type="PROSITE" id="PS51366">
    <property type="entry name" value="MI"/>
    <property type="match status" value="1"/>
</dbReference>
<evidence type="ECO:0000256" key="7">
    <source>
        <dbReference type="SAM" id="MobiDB-lite"/>
    </source>
</evidence>
<comment type="similarity">
    <text evidence="2">Belongs to the CWC22 family.</text>
</comment>
<keyword evidence="5" id="KW-0508">mRNA splicing</keyword>
<dbReference type="PANTHER" id="PTHR18034">
    <property type="entry name" value="CELL CYCLE CONTROL PROTEIN CWF22-RELATED"/>
    <property type="match status" value="1"/>
</dbReference>
<keyword evidence="3" id="KW-0507">mRNA processing</keyword>
<dbReference type="GO" id="GO:0006417">
    <property type="term" value="P:regulation of translation"/>
    <property type="evidence" value="ECO:0007669"/>
    <property type="project" value="UniProtKB-KW"/>
</dbReference>
<dbReference type="GeneID" id="105141356"/>
<feature type="region of interest" description="Disordered" evidence="7">
    <location>
        <begin position="1"/>
        <end position="272"/>
    </location>
</feature>
<evidence type="ECO:0000256" key="1">
    <source>
        <dbReference type="ARBA" id="ARBA00004123"/>
    </source>
</evidence>
<feature type="region of interest" description="Disordered" evidence="7">
    <location>
        <begin position="554"/>
        <end position="598"/>
    </location>
</feature>
<evidence type="ECO:0000256" key="4">
    <source>
        <dbReference type="ARBA" id="ARBA00022845"/>
    </source>
</evidence>
<keyword evidence="4" id="KW-0810">Translation regulation</keyword>
<evidence type="ECO:0000313" key="9">
    <source>
        <dbReference type="Proteomes" id="UP000694918"/>
    </source>
</evidence>
<sequence length="879" mass="102853">MPRRYSSSSLESSDEERDRRRLRDSKRDSKSDSHRIRGGRGDESDESLDNKRHDKRDERSRRRDRAESDESLEKKQDKRGERSKLIDRARDEERFSRERKEVRESSEEEGELVEKNRSHEGRRENREREKEKEKEKEKERVSRSSDEEDDRRKKRERRERERNDRFENGHRRREIEDSYRRRDRHERHRALDDEDDSVVRTKSEQDRNRDRRRIDRDYDDGGDRRNGRGKERNKMGKEAENLKEKEDGRSRTAEESKPRREMAVEEGNGGADASILGKTGGVYIPPFRLARMMKEVEDKSSTEYQRLTWDALRKSINGLVNKVNASNIKNIIPELFSENLIRGRGLFCRSCMKSQMASSRFTDVFAALVAVVNTKFPEVGDLLLRRIVLQLKRAFKRNDKPQLLAAVKFIAHLVNQQVAHEIIALELLAVLLENPTDDSVEVAVGFVTECGSMLQDVSPKGLDGAFERFRGILHEGEIDKRVQFLIEGLFAIRKAKFQGYPAVRPELDLVDQEDQLTHEISLSEDIVAEITLDVFKPDPNFLENEKRYEELKKSILGEESEDEDGSDAASGDEEDDDDDDEDESEEEDEEQMRIDDQTETNLINLRRTIYLTIMSSVDFEEAGHKLLKIKLEPGQEMELCIMLLECCSQERTYLRYYGLLGQRFCMINKVHQENFEKSFVQQYSMIHRLETNKLRNVAKFFAHLLGTDALPWHVLAYIRLTEEDTTSSSRIFIKILFQELSEHLGIRTLNERLTDPTMRDSFDSIFPKDNPKNTRFAINFFTSIGLGGITENLREYLKNMPRMIMQQQEQLPESESGSDEESESSGSSDSDSSSSESESDSPSSDEDERGRKRHRSSDRDERHKKRHRSSERDERHRKR</sequence>
<protein>
    <submittedName>
        <fullName evidence="10">Pre-mRNA-splicing factor CWC22 homolog isoform X2</fullName>
    </submittedName>
</protein>
<feature type="compositionally biased region" description="Acidic residues" evidence="7">
    <location>
        <begin position="837"/>
        <end position="847"/>
    </location>
</feature>
<feature type="compositionally biased region" description="Basic residues" evidence="7">
    <location>
        <begin position="851"/>
        <end position="869"/>
    </location>
</feature>
<evidence type="ECO:0000256" key="6">
    <source>
        <dbReference type="ARBA" id="ARBA00023242"/>
    </source>
</evidence>
<organism evidence="9 10">
    <name type="scientific">Populus euphratica</name>
    <name type="common">Euphrates poplar</name>
    <dbReference type="NCBI Taxonomy" id="75702"/>
    <lineage>
        <taxon>Eukaryota</taxon>
        <taxon>Viridiplantae</taxon>
        <taxon>Streptophyta</taxon>
        <taxon>Embryophyta</taxon>
        <taxon>Tracheophyta</taxon>
        <taxon>Spermatophyta</taxon>
        <taxon>Magnoliopsida</taxon>
        <taxon>eudicotyledons</taxon>
        <taxon>Gunneridae</taxon>
        <taxon>Pentapetalae</taxon>
        <taxon>rosids</taxon>
        <taxon>fabids</taxon>
        <taxon>Malpighiales</taxon>
        <taxon>Salicaceae</taxon>
        <taxon>Saliceae</taxon>
        <taxon>Populus</taxon>
    </lineage>
</organism>
<evidence type="ECO:0000256" key="2">
    <source>
        <dbReference type="ARBA" id="ARBA00006856"/>
    </source>
</evidence>
<dbReference type="Pfam" id="PF02854">
    <property type="entry name" value="MIF4G"/>
    <property type="match status" value="1"/>
</dbReference>
<feature type="compositionally biased region" description="Low complexity" evidence="7">
    <location>
        <begin position="824"/>
        <end position="836"/>
    </location>
</feature>
<accession>A0AAJ6VFR5</accession>
<comment type="subcellular location">
    <subcellularLocation>
        <location evidence="1">Nucleus</location>
    </subcellularLocation>
</comment>
<evidence type="ECO:0000313" key="10">
    <source>
        <dbReference type="RefSeq" id="XP_011046849.1"/>
    </source>
</evidence>
<dbReference type="GO" id="GO:0000398">
    <property type="term" value="P:mRNA splicing, via spliceosome"/>
    <property type="evidence" value="ECO:0007669"/>
    <property type="project" value="TreeGrafter"/>
</dbReference>
<proteinExistence type="inferred from homology"/>
<dbReference type="SMART" id="SM00544">
    <property type="entry name" value="MA3"/>
    <property type="match status" value="1"/>
</dbReference>
<feature type="compositionally biased region" description="Basic and acidic residues" evidence="7">
    <location>
        <begin position="870"/>
        <end position="879"/>
    </location>
</feature>
<dbReference type="InterPro" id="IPR050781">
    <property type="entry name" value="CWC22_splicing_factor"/>
</dbReference>
<dbReference type="InterPro" id="IPR003890">
    <property type="entry name" value="MIF4G-like_typ-3"/>
</dbReference>
<evidence type="ECO:0000256" key="3">
    <source>
        <dbReference type="ARBA" id="ARBA00022664"/>
    </source>
</evidence>
<dbReference type="RefSeq" id="XP_011046849.1">
    <property type="nucleotide sequence ID" value="XM_011048547.1"/>
</dbReference>
<dbReference type="Proteomes" id="UP000694918">
    <property type="component" value="Unplaced"/>
</dbReference>
<feature type="compositionally biased region" description="Acidic residues" evidence="7">
    <location>
        <begin position="558"/>
        <end position="590"/>
    </location>
</feature>
<evidence type="ECO:0000256" key="5">
    <source>
        <dbReference type="ARBA" id="ARBA00023187"/>
    </source>
</evidence>
<dbReference type="SMART" id="SM00543">
    <property type="entry name" value="MIF4G"/>
    <property type="match status" value="1"/>
</dbReference>
<dbReference type="InterPro" id="IPR016024">
    <property type="entry name" value="ARM-type_fold"/>
</dbReference>
<feature type="compositionally biased region" description="Basic and acidic residues" evidence="7">
    <location>
        <begin position="158"/>
        <end position="180"/>
    </location>
</feature>
<feature type="compositionally biased region" description="Basic and acidic residues" evidence="7">
    <location>
        <begin position="16"/>
        <end position="105"/>
    </location>
</feature>
<keyword evidence="9" id="KW-1185">Reference proteome</keyword>
<feature type="compositionally biased region" description="Basic and acidic residues" evidence="7">
    <location>
        <begin position="112"/>
        <end position="145"/>
    </location>
</feature>
<dbReference type="PANTHER" id="PTHR18034:SF3">
    <property type="entry name" value="PRE-MRNA-SPLICING FACTOR CWC22 HOMOLOG"/>
    <property type="match status" value="1"/>
</dbReference>
<name>A0AAJ6VFR5_POPEU</name>
<dbReference type="SUPFAM" id="SSF48371">
    <property type="entry name" value="ARM repeat"/>
    <property type="match status" value="1"/>
</dbReference>
<feature type="compositionally biased region" description="Low complexity" evidence="7">
    <location>
        <begin position="1"/>
        <end position="11"/>
    </location>
</feature>
<feature type="compositionally biased region" description="Basic and acidic residues" evidence="7">
    <location>
        <begin position="197"/>
        <end position="263"/>
    </location>
</feature>
<feature type="region of interest" description="Disordered" evidence="7">
    <location>
        <begin position="807"/>
        <end position="879"/>
    </location>
</feature>
<gene>
    <name evidence="10" type="primary">LOC105141356</name>
</gene>
<feature type="domain" description="MI" evidence="8">
    <location>
        <begin position="604"/>
        <end position="720"/>
    </location>
</feature>
<reference evidence="10" key="1">
    <citation type="submission" date="2025-08" db="UniProtKB">
        <authorList>
            <consortium name="RefSeq"/>
        </authorList>
    </citation>
    <scope>IDENTIFICATION</scope>
</reference>
<keyword evidence="6" id="KW-0539">Nucleus</keyword>
<dbReference type="Pfam" id="PF02847">
    <property type="entry name" value="MA3"/>
    <property type="match status" value="1"/>
</dbReference>